<feature type="transmembrane region" description="Helical" evidence="1">
    <location>
        <begin position="20"/>
        <end position="42"/>
    </location>
</feature>
<name>J0QUA8_9HYPH</name>
<dbReference type="PATRIC" id="fig|1094556.3.peg.699"/>
<dbReference type="EMBL" id="AILY01000015">
    <property type="protein sequence ID" value="EJF86719.1"/>
    <property type="molecule type" value="Genomic_DNA"/>
</dbReference>
<dbReference type="AlphaFoldDB" id="J0QUA8"/>
<dbReference type="HOGENOM" id="CLU_482885_0_0_5"/>
<accession>J0QUA8</accession>
<evidence type="ECO:0000313" key="2">
    <source>
        <dbReference type="EMBL" id="EJF86719.1"/>
    </source>
</evidence>
<proteinExistence type="predicted"/>
<keyword evidence="1" id="KW-1133">Transmembrane helix</keyword>
<dbReference type="eggNOG" id="ENOG502ZBU6">
    <property type="taxonomic scope" value="Bacteria"/>
</dbReference>
<dbReference type="OrthoDB" id="7926122at2"/>
<gene>
    <name evidence="2" type="ORF">MCY_00596</name>
</gene>
<keyword evidence="3" id="KW-1185">Reference proteome</keyword>
<dbReference type="RefSeq" id="WP_007346900.1">
    <property type="nucleotide sequence ID" value="NZ_CALY02000030.1"/>
</dbReference>
<evidence type="ECO:0000313" key="3">
    <source>
        <dbReference type="Proteomes" id="UP000001077"/>
    </source>
</evidence>
<sequence length="572" mass="64914">MKEEKMVNLKSRYQSNLKYWLICIIGFISILAMIVVVGFYIAKPYLDNFVRQEIARRAIKAETSEVSILGKVNLTNVTLPTPTGTSLKIGAISARPPLSFIPGTFTFYNVDLKYTDKHNNIRVKIPRISLNSVFLKEKDNTITSHLLQSIMRIETSSIIAPNIQLFADNPNELIEKFEIKDFQLSDFKNGHIRSVGIKNMDLKMSIIDSNKQVYMVTKSDAIEAHDIDINHAYAILMRKGNSVTQVKNITGSISLKNLMTDIFKGKEKNAYLAIGAFKTSGFKIKPFNQTPQKLFNAYLNVREQNNPIAGKKALHDMLTNKFSNITLDDAEVRNLVIDVPQLKETLESFQFKQSLWKQPIPKKLLISFNNLSILPKKMNEKDLEFLKNLNFERFDLSGKLDISYDEKKHILSLNSMSLNIKNVGSGEISAKVIDVDEKLFSGQKNIMISASQDLGINEIDIKYRDAGFIDKIFSYLAQNLNDSKHNLRKELYDDFYLMITQTPKILLKNHAEAEKISKSLDEFAKNPQTLIVKIKAKDNKGLTMVDLESALQNDLSKALSKIDLTIKNEASP</sequence>
<organism evidence="2 3">
    <name type="scientific">Bartonella rattimassiliensis 15908</name>
    <dbReference type="NCBI Taxonomy" id="1094556"/>
    <lineage>
        <taxon>Bacteria</taxon>
        <taxon>Pseudomonadati</taxon>
        <taxon>Pseudomonadota</taxon>
        <taxon>Alphaproteobacteria</taxon>
        <taxon>Hyphomicrobiales</taxon>
        <taxon>Bartonellaceae</taxon>
        <taxon>Bartonella</taxon>
    </lineage>
</organism>
<comment type="caution">
    <text evidence="2">The sequence shown here is derived from an EMBL/GenBank/DDBJ whole genome shotgun (WGS) entry which is preliminary data.</text>
</comment>
<keyword evidence="1" id="KW-0812">Transmembrane</keyword>
<keyword evidence="1" id="KW-0472">Membrane</keyword>
<evidence type="ECO:0000256" key="1">
    <source>
        <dbReference type="SAM" id="Phobius"/>
    </source>
</evidence>
<reference evidence="2 3" key="1">
    <citation type="submission" date="2012-03" db="EMBL/GenBank/DDBJ databases">
        <title>The Genome Sequence of Bartonella rattimassiliensis 15908.</title>
        <authorList>
            <consortium name="The Broad Institute Genome Sequencing Platform"/>
            <consortium name="The Broad Institute Genome Sequencing Center for Infectious Disease"/>
            <person name="Feldgarden M."/>
            <person name="Kirby J."/>
            <person name="Kosoy M."/>
            <person name="Birtles R."/>
            <person name="Probert W.S."/>
            <person name="Chiaraviglio L."/>
            <person name="Young S.K."/>
            <person name="Zeng Q."/>
            <person name="Gargeya S."/>
            <person name="Fitzgerald M."/>
            <person name="Haas B."/>
            <person name="Abouelleil A."/>
            <person name="Alvarado L."/>
            <person name="Arachchi H.M."/>
            <person name="Berlin A."/>
            <person name="Chapman S.B."/>
            <person name="Gearin G."/>
            <person name="Goldberg J."/>
            <person name="Griggs A."/>
            <person name="Gujja S."/>
            <person name="Hansen M."/>
            <person name="Heiman D."/>
            <person name="Howarth C."/>
            <person name="Larimer J."/>
            <person name="Lui A."/>
            <person name="MacDonald P.J.P."/>
            <person name="McCowen C."/>
            <person name="Montmayeur A."/>
            <person name="Murphy C."/>
            <person name="Neiman D."/>
            <person name="Pearson M."/>
            <person name="Priest M."/>
            <person name="Roberts A."/>
            <person name="Saif S."/>
            <person name="Shea T."/>
            <person name="Sisk P."/>
            <person name="Stolte C."/>
            <person name="Sykes S."/>
            <person name="Wortman J."/>
            <person name="Nusbaum C."/>
            <person name="Birren B."/>
        </authorList>
    </citation>
    <scope>NUCLEOTIDE SEQUENCE [LARGE SCALE GENOMIC DNA]</scope>
    <source>
        <strain evidence="2 3">15908</strain>
    </source>
</reference>
<dbReference type="Proteomes" id="UP000001077">
    <property type="component" value="Unassembled WGS sequence"/>
</dbReference>
<protein>
    <submittedName>
        <fullName evidence="2">Uncharacterized protein</fullName>
    </submittedName>
</protein>